<dbReference type="InterPro" id="IPR011989">
    <property type="entry name" value="ARM-like"/>
</dbReference>
<feature type="region of interest" description="Disordered" evidence="1">
    <location>
        <begin position="35"/>
        <end position="101"/>
    </location>
</feature>
<organism evidence="3 4">
    <name type="scientific">Heracleum sosnowskyi</name>
    <dbReference type="NCBI Taxonomy" id="360622"/>
    <lineage>
        <taxon>Eukaryota</taxon>
        <taxon>Viridiplantae</taxon>
        <taxon>Streptophyta</taxon>
        <taxon>Embryophyta</taxon>
        <taxon>Tracheophyta</taxon>
        <taxon>Spermatophyta</taxon>
        <taxon>Magnoliopsida</taxon>
        <taxon>eudicotyledons</taxon>
        <taxon>Gunneridae</taxon>
        <taxon>Pentapetalae</taxon>
        <taxon>asterids</taxon>
        <taxon>campanulids</taxon>
        <taxon>Apiales</taxon>
        <taxon>Apiaceae</taxon>
        <taxon>Apioideae</taxon>
        <taxon>apioid superclade</taxon>
        <taxon>Tordylieae</taxon>
        <taxon>Tordyliinae</taxon>
        <taxon>Heracleum</taxon>
    </lineage>
</organism>
<accession>A0AAD8HYS7</accession>
<evidence type="ECO:0000259" key="2">
    <source>
        <dbReference type="Pfam" id="PF25598"/>
    </source>
</evidence>
<dbReference type="Proteomes" id="UP001237642">
    <property type="component" value="Unassembled WGS sequence"/>
</dbReference>
<name>A0AAD8HYS7_9APIA</name>
<evidence type="ECO:0000256" key="1">
    <source>
        <dbReference type="SAM" id="MobiDB-lite"/>
    </source>
</evidence>
<protein>
    <submittedName>
        <fullName evidence="3">U-box domain-containing protein 26</fullName>
    </submittedName>
</protein>
<feature type="compositionally biased region" description="Pro residues" evidence="1">
    <location>
        <begin position="89"/>
        <end position="101"/>
    </location>
</feature>
<reference evidence="3" key="1">
    <citation type="submission" date="2023-02" db="EMBL/GenBank/DDBJ databases">
        <title>Genome of toxic invasive species Heracleum sosnowskyi carries increased number of genes despite the absence of recent whole-genome duplications.</title>
        <authorList>
            <person name="Schelkunov M."/>
            <person name="Shtratnikova V."/>
            <person name="Makarenko M."/>
            <person name="Klepikova A."/>
            <person name="Omelchenko D."/>
            <person name="Novikova G."/>
            <person name="Obukhova E."/>
            <person name="Bogdanov V."/>
            <person name="Penin A."/>
            <person name="Logacheva M."/>
        </authorList>
    </citation>
    <scope>NUCLEOTIDE SEQUENCE</scope>
    <source>
        <strain evidence="3">Hsosn_3</strain>
        <tissue evidence="3">Leaf</tissue>
    </source>
</reference>
<comment type="caution">
    <text evidence="3">The sequence shown here is derived from an EMBL/GenBank/DDBJ whole genome shotgun (WGS) entry which is preliminary data.</text>
</comment>
<dbReference type="InterPro" id="IPR016024">
    <property type="entry name" value="ARM-type_fold"/>
</dbReference>
<dbReference type="SUPFAM" id="SSF48371">
    <property type="entry name" value="ARM repeat"/>
    <property type="match status" value="1"/>
</dbReference>
<dbReference type="Pfam" id="PF25598">
    <property type="entry name" value="ARM_PUB"/>
    <property type="match status" value="1"/>
</dbReference>
<feature type="compositionally biased region" description="Pro residues" evidence="1">
    <location>
        <begin position="41"/>
        <end position="57"/>
    </location>
</feature>
<keyword evidence="4" id="KW-1185">Reference proteome</keyword>
<feature type="domain" description="U-box" evidence="2">
    <location>
        <begin position="120"/>
        <end position="311"/>
    </location>
</feature>
<dbReference type="InterPro" id="IPR058678">
    <property type="entry name" value="ARM_PUB"/>
</dbReference>
<proteinExistence type="predicted"/>
<dbReference type="PANTHER" id="PTHR47873:SF1">
    <property type="entry name" value="ARM REPEAT SUPERFAMILY PROTEIN"/>
    <property type="match status" value="1"/>
</dbReference>
<evidence type="ECO:0000313" key="3">
    <source>
        <dbReference type="EMBL" id="KAK1375816.1"/>
    </source>
</evidence>
<feature type="compositionally biased region" description="Low complexity" evidence="1">
    <location>
        <begin position="58"/>
        <end position="88"/>
    </location>
</feature>
<dbReference type="AlphaFoldDB" id="A0AAD8HYS7"/>
<gene>
    <name evidence="3" type="ORF">POM88_032009</name>
</gene>
<reference evidence="3" key="2">
    <citation type="submission" date="2023-05" db="EMBL/GenBank/DDBJ databases">
        <authorList>
            <person name="Schelkunov M.I."/>
        </authorList>
    </citation>
    <scope>NUCLEOTIDE SEQUENCE</scope>
    <source>
        <strain evidence="3">Hsosn_3</strain>
        <tissue evidence="3">Leaf</tissue>
    </source>
</reference>
<dbReference type="PANTHER" id="PTHR47873">
    <property type="entry name" value="ARM REPEAT SUPERFAMILY PROTEIN"/>
    <property type="match status" value="1"/>
</dbReference>
<dbReference type="EMBL" id="JAUIZM010000007">
    <property type="protein sequence ID" value="KAK1375816.1"/>
    <property type="molecule type" value="Genomic_DNA"/>
</dbReference>
<evidence type="ECO:0000313" key="4">
    <source>
        <dbReference type="Proteomes" id="UP001237642"/>
    </source>
</evidence>
<dbReference type="Gene3D" id="1.25.10.10">
    <property type="entry name" value="Leucine-rich Repeat Variant"/>
    <property type="match status" value="1"/>
</dbReference>
<sequence length="324" mass="34456">MKTHNHHDHHPPKLKTPFFSCAFFRHCTQTVLSPTATSATLPPPSAVTPSPPPPPQPAESSESSSSSSTTSQSFTQWKFPLPLLTTPTRPDPLPKPKNPLPPPISSTELQELFHVAELQFSTGSNSDRVNAIQMLERSLVPNPHSVCENALCPTAVMEQVVCSLKERGVAKTVTKVLLALCLAEGNRHVAVEAGAVGKVVEALPDLEGAAAERSLAALELLCTVEEGAAGVRAHALAVPMLVEAMGKISARGREYAIGVLAVIYGSNSEDELAVAPPEEVARAVVLALQEDCTTRGKKKGAQLLKILQENGRLDLSDEENGNAE</sequence>